<evidence type="ECO:0000259" key="10">
    <source>
        <dbReference type="PROSITE" id="PS50067"/>
    </source>
</evidence>
<dbReference type="Proteomes" id="UP000775213">
    <property type="component" value="Unassembled WGS sequence"/>
</dbReference>
<dbReference type="PROSITE" id="PS00411">
    <property type="entry name" value="KINESIN_MOTOR_1"/>
    <property type="match status" value="1"/>
</dbReference>
<feature type="coiled-coil region" evidence="8">
    <location>
        <begin position="476"/>
        <end position="503"/>
    </location>
</feature>
<protein>
    <recommendedName>
        <fullName evidence="10">Kinesin motor domain-containing protein</fullName>
    </recommendedName>
</protein>
<evidence type="ECO:0000256" key="1">
    <source>
        <dbReference type="ARBA" id="ARBA00022701"/>
    </source>
</evidence>
<evidence type="ECO:0000313" key="12">
    <source>
        <dbReference type="Proteomes" id="UP000775213"/>
    </source>
</evidence>
<feature type="region of interest" description="Disordered" evidence="9">
    <location>
        <begin position="881"/>
        <end position="907"/>
    </location>
</feature>
<feature type="coiled-coil region" evidence="8">
    <location>
        <begin position="1195"/>
        <end position="1292"/>
    </location>
</feature>
<dbReference type="InterPro" id="IPR001752">
    <property type="entry name" value="Kinesin_motor_dom"/>
</dbReference>
<dbReference type="InterPro" id="IPR027417">
    <property type="entry name" value="P-loop_NTPase"/>
</dbReference>
<dbReference type="GO" id="GO:0003777">
    <property type="term" value="F:microtubule motor activity"/>
    <property type="evidence" value="ECO:0007669"/>
    <property type="project" value="InterPro"/>
</dbReference>
<keyword evidence="1" id="KW-0493">Microtubule</keyword>
<feature type="region of interest" description="Disordered" evidence="9">
    <location>
        <begin position="724"/>
        <end position="751"/>
    </location>
</feature>
<dbReference type="SUPFAM" id="SSF52540">
    <property type="entry name" value="P-loop containing nucleoside triphosphate hydrolases"/>
    <property type="match status" value="1"/>
</dbReference>
<keyword evidence="4 8" id="KW-0175">Coiled coil</keyword>
<dbReference type="Gene3D" id="3.40.850.10">
    <property type="entry name" value="Kinesin motor domain"/>
    <property type="match status" value="1"/>
</dbReference>
<dbReference type="SMART" id="SM00129">
    <property type="entry name" value="KISc"/>
    <property type="match status" value="1"/>
</dbReference>
<dbReference type="InterPro" id="IPR036961">
    <property type="entry name" value="Kinesin_motor_dom_sf"/>
</dbReference>
<evidence type="ECO:0000256" key="2">
    <source>
        <dbReference type="ARBA" id="ARBA00022741"/>
    </source>
</evidence>
<dbReference type="Pfam" id="PF00225">
    <property type="entry name" value="Kinesin"/>
    <property type="match status" value="1"/>
</dbReference>
<comment type="caution">
    <text evidence="11">The sequence shown here is derived from an EMBL/GenBank/DDBJ whole genome shotgun (WGS) entry which is preliminary data.</text>
</comment>
<dbReference type="FunFam" id="3.40.850.10:FF:000052">
    <property type="entry name" value="Kinesin-like protein KIN-12F"/>
    <property type="match status" value="1"/>
</dbReference>
<dbReference type="GO" id="GO:0007018">
    <property type="term" value="P:microtubule-based movement"/>
    <property type="evidence" value="ECO:0007669"/>
    <property type="project" value="InterPro"/>
</dbReference>
<keyword evidence="5 7" id="KW-0505">Motor protein</keyword>
<dbReference type="GO" id="GO:0008017">
    <property type="term" value="F:microtubule binding"/>
    <property type="evidence" value="ECO:0007669"/>
    <property type="project" value="InterPro"/>
</dbReference>
<dbReference type="InterPro" id="IPR019821">
    <property type="entry name" value="Kinesin_motor_CS"/>
</dbReference>
<dbReference type="PROSITE" id="PS50067">
    <property type="entry name" value="KINESIN_MOTOR_2"/>
    <property type="match status" value="1"/>
</dbReference>
<dbReference type="PANTHER" id="PTHR37739">
    <property type="entry name" value="KINESIN-LIKE PROTEIN KIN-12D"/>
    <property type="match status" value="1"/>
</dbReference>
<feature type="domain" description="Kinesin motor" evidence="10">
    <location>
        <begin position="134"/>
        <end position="469"/>
    </location>
</feature>
<dbReference type="EMBL" id="JAGFBR010000019">
    <property type="protein sequence ID" value="KAH0448400.1"/>
    <property type="molecule type" value="Genomic_DNA"/>
</dbReference>
<evidence type="ECO:0000313" key="11">
    <source>
        <dbReference type="EMBL" id="KAH0448400.1"/>
    </source>
</evidence>
<evidence type="ECO:0000256" key="6">
    <source>
        <dbReference type="ARBA" id="ARBA00034488"/>
    </source>
</evidence>
<name>A0AAV7FYF2_DENCH</name>
<keyword evidence="3 7" id="KW-0067">ATP-binding</keyword>
<evidence type="ECO:0000256" key="5">
    <source>
        <dbReference type="ARBA" id="ARBA00023175"/>
    </source>
</evidence>
<dbReference type="PRINTS" id="PR00380">
    <property type="entry name" value="KINESINHEAVY"/>
</dbReference>
<comment type="similarity">
    <text evidence="6">Belongs to the TRAFAC class myosin-kinesin ATPase superfamily. Kinesin family. KIN-12 subfamily.</text>
</comment>
<dbReference type="PANTHER" id="PTHR37739:SF16">
    <property type="entry name" value="KINESIN-LIKE PROTEIN"/>
    <property type="match status" value="1"/>
</dbReference>
<proteinExistence type="inferred from homology"/>
<dbReference type="GO" id="GO:0005524">
    <property type="term" value="F:ATP binding"/>
    <property type="evidence" value="ECO:0007669"/>
    <property type="project" value="UniProtKB-UniRule"/>
</dbReference>
<dbReference type="GO" id="GO:0005874">
    <property type="term" value="C:microtubule"/>
    <property type="evidence" value="ECO:0007669"/>
    <property type="project" value="UniProtKB-KW"/>
</dbReference>
<evidence type="ECO:0000256" key="8">
    <source>
        <dbReference type="SAM" id="Coils"/>
    </source>
</evidence>
<evidence type="ECO:0000256" key="3">
    <source>
        <dbReference type="ARBA" id="ARBA00022840"/>
    </source>
</evidence>
<feature type="binding site" evidence="7">
    <location>
        <begin position="208"/>
        <end position="215"/>
    </location>
    <ligand>
        <name>ATP</name>
        <dbReference type="ChEBI" id="CHEBI:30616"/>
    </ligand>
</feature>
<dbReference type="GO" id="GO:0009524">
    <property type="term" value="C:phragmoplast"/>
    <property type="evidence" value="ECO:0007669"/>
    <property type="project" value="UniProtKB-ARBA"/>
</dbReference>
<keyword evidence="12" id="KW-1185">Reference proteome</keyword>
<dbReference type="InterPro" id="IPR044986">
    <property type="entry name" value="KIF15/KIN-12"/>
</dbReference>
<sequence length="1322" mass="148846">MVFTGDLHLKYFSSSNGYIVTFLSVSLCLSTEQPYSMKSLLPRIGTVPASETLTPCSHKQRTPRFPKENVDPNTIPPESGLFKSSLTSGKSPKVRIRSPFPPRPPSSSNRLKRKLSLETLPENGCTTFSPSDCGVQVIVRMRPLGKEEEGVQIVQKTSPNSISILEHSFTFDSVADESSTQHDIFQLVGLPLVENCLAGFNSSIFAYGQTGSGKTYTMWGASNSLTADCSLSPERGLTPRVFEQLFFRINEEQAKHSNKQLHFQCYCSFLEIYNEQITDLLDPTQKNLQIREDVKTGIYVDCLKQEYVSTTNEVIQLLIKGLANRRIGATSINAESSRSHCVFTCIVECRSKSTENGLISLRTSRINLVDLAGSERQRATGAAGERLKEAGSINRSLSQLGNLINILAEVSQSGKHRHIPYRDSRLTFLLQESLGGNAKLAMICNVSPSKSCKSETFSTLRFAQRAKAIKNKAIVNETTVDDANVLREQIRQLKDELLRMKSNDKSEESNGSCSIGWNVRRSLSLLRFSLCRPRTLPIEDDSDEDMEIVQEGVESSGAEAYLPSSLDEENSTVNEEPTKFESFKEQTPCYLDRETSSGACLKKIPSFISECHQDSECRHGSEEHEKIEELTESCRAHVQSKEIVEIAIEQASPTLDMNEHNRDGDEQKMIPAKRKLLAGDHPEITEEISSIGGVASNEMFPDQSHNHASTFCFSIKTHETSPVLTPTLSVSPRTKTYSRKSPRTSSSTSASQKCIRAEVERDLGIVNVSFSGLLNKCKNNISSIHASKNSLATTENLAASLCQGLQVINGQKHSSSLMNSSFRFSLNPVDVKPLTIVDKVDTGTQTLFEEPNRLEDSSVLICNYCKRKALTLENGDITGESDLQMVPLNGSQSSKKPQPAERCKKQVPKAMEKVLAGAIRREMALEDRCLKQAAEIMHLNRLAQQYKHERECIEIIEQAHEDKISRLEGLMDGVMPTEEFMEKEFLSLKNEYMILKEKYDNHPEVLLLNIELKKVQNELNNYRNFFDMGERDVLMEEIQDLRHYLRYYIDSSSTSNHPLLQLTHSMGSILAPLSKISDTKDASVDENFELKRRNWTDLENKCISLYKELKTEFEACQSLTEKLKIDLESEKKCTQEHKEAVQTALQVHTRTLEHYADLEEKHMALLKKHRKMREGILDEKKVAARVGVKCDSKLIESMSAQIETLREEREKERLYWRDENKGLQAQLKDTAEAVLAAGELLTRLKEAEDAAGNAKKRALIAERKTERAYQEIDELKKKYESQIVTLNQLLAESHSTKDGRVDEFSSATGHNSWFYGYDRCNI</sequence>
<evidence type="ECO:0000256" key="4">
    <source>
        <dbReference type="ARBA" id="ARBA00023054"/>
    </source>
</evidence>
<evidence type="ECO:0000256" key="7">
    <source>
        <dbReference type="PROSITE-ProRule" id="PRU00283"/>
    </source>
</evidence>
<organism evidence="11 12">
    <name type="scientific">Dendrobium chrysotoxum</name>
    <name type="common">Orchid</name>
    <dbReference type="NCBI Taxonomy" id="161865"/>
    <lineage>
        <taxon>Eukaryota</taxon>
        <taxon>Viridiplantae</taxon>
        <taxon>Streptophyta</taxon>
        <taxon>Embryophyta</taxon>
        <taxon>Tracheophyta</taxon>
        <taxon>Spermatophyta</taxon>
        <taxon>Magnoliopsida</taxon>
        <taxon>Liliopsida</taxon>
        <taxon>Asparagales</taxon>
        <taxon>Orchidaceae</taxon>
        <taxon>Epidendroideae</taxon>
        <taxon>Malaxideae</taxon>
        <taxon>Dendrobiinae</taxon>
        <taxon>Dendrobium</taxon>
    </lineage>
</organism>
<evidence type="ECO:0000256" key="9">
    <source>
        <dbReference type="SAM" id="MobiDB-lite"/>
    </source>
</evidence>
<keyword evidence="2 7" id="KW-0547">Nucleotide-binding</keyword>
<gene>
    <name evidence="11" type="ORF">IEQ34_022200</name>
</gene>
<accession>A0AAV7FYF2</accession>
<feature type="region of interest" description="Disordered" evidence="9">
    <location>
        <begin position="51"/>
        <end position="111"/>
    </location>
</feature>
<reference evidence="11 12" key="1">
    <citation type="journal article" date="2021" name="Hortic Res">
        <title>Chromosome-scale assembly of the Dendrobium chrysotoxum genome enhances the understanding of orchid evolution.</title>
        <authorList>
            <person name="Zhang Y."/>
            <person name="Zhang G.Q."/>
            <person name="Zhang D."/>
            <person name="Liu X.D."/>
            <person name="Xu X.Y."/>
            <person name="Sun W.H."/>
            <person name="Yu X."/>
            <person name="Zhu X."/>
            <person name="Wang Z.W."/>
            <person name="Zhao X."/>
            <person name="Zhong W.Y."/>
            <person name="Chen H."/>
            <person name="Yin W.L."/>
            <person name="Huang T."/>
            <person name="Niu S.C."/>
            <person name="Liu Z.J."/>
        </authorList>
    </citation>
    <scope>NUCLEOTIDE SEQUENCE [LARGE SCALE GENOMIC DNA]</scope>
    <source>
        <strain evidence="11">Lindl</strain>
    </source>
</reference>